<evidence type="ECO:0000256" key="2">
    <source>
        <dbReference type="ARBA" id="ARBA00023002"/>
    </source>
</evidence>
<reference evidence="5" key="1">
    <citation type="journal article" date="2021" name="BMC Genomics">
        <title>Chromosome-level genome assembly and manually-curated proteome of model necrotroph Parastagonospora nodorum Sn15 reveals a genome-wide trove of candidate effector homologs, and redundancy of virulence-related functions within an accessory chromosome.</title>
        <authorList>
            <person name="Bertazzoni S."/>
            <person name="Jones D.A.B."/>
            <person name="Phan H.T."/>
            <person name="Tan K.-C."/>
            <person name="Hane J.K."/>
        </authorList>
    </citation>
    <scope>NUCLEOTIDE SEQUENCE [LARGE SCALE GENOMIC DNA]</scope>
    <source>
        <strain evidence="5">SN15 / ATCC MYA-4574 / FGSC 10173)</strain>
    </source>
</reference>
<name>A0A7U2HW05_PHANO</name>
<evidence type="ECO:0000256" key="1">
    <source>
        <dbReference type="ARBA" id="ARBA00022857"/>
    </source>
</evidence>
<keyword evidence="5" id="KW-1185">Reference proteome</keyword>
<proteinExistence type="predicted"/>
<evidence type="ECO:0000259" key="3">
    <source>
        <dbReference type="Pfam" id="PF05368"/>
    </source>
</evidence>
<keyword evidence="2" id="KW-0560">Oxidoreductase</keyword>
<dbReference type="SUPFAM" id="SSF51735">
    <property type="entry name" value="NAD(P)-binding Rossmann-fold domains"/>
    <property type="match status" value="1"/>
</dbReference>
<dbReference type="EMBL" id="CP069026">
    <property type="protein sequence ID" value="QRC93960.1"/>
    <property type="molecule type" value="Genomic_DNA"/>
</dbReference>
<accession>A0A7U2HW05</accession>
<gene>
    <name evidence="4" type="ORF">JI435_201760</name>
</gene>
<dbReference type="VEuPathDB" id="FungiDB:JI435_201760"/>
<dbReference type="PANTHER" id="PTHR47706">
    <property type="entry name" value="NMRA-LIKE FAMILY PROTEIN"/>
    <property type="match status" value="1"/>
</dbReference>
<dbReference type="Pfam" id="PF05368">
    <property type="entry name" value="NmrA"/>
    <property type="match status" value="1"/>
</dbReference>
<dbReference type="InterPro" id="IPR036291">
    <property type="entry name" value="NAD(P)-bd_dom_sf"/>
</dbReference>
<dbReference type="RefSeq" id="XP_001805696.1">
    <property type="nucleotide sequence ID" value="XM_001805644.1"/>
</dbReference>
<organism evidence="4 5">
    <name type="scientific">Phaeosphaeria nodorum (strain SN15 / ATCC MYA-4574 / FGSC 10173)</name>
    <name type="common">Glume blotch fungus</name>
    <name type="synonym">Parastagonospora nodorum</name>
    <dbReference type="NCBI Taxonomy" id="321614"/>
    <lineage>
        <taxon>Eukaryota</taxon>
        <taxon>Fungi</taxon>
        <taxon>Dikarya</taxon>
        <taxon>Ascomycota</taxon>
        <taxon>Pezizomycotina</taxon>
        <taxon>Dothideomycetes</taxon>
        <taxon>Pleosporomycetidae</taxon>
        <taxon>Pleosporales</taxon>
        <taxon>Pleosporineae</taxon>
        <taxon>Phaeosphaeriaceae</taxon>
        <taxon>Parastagonospora</taxon>
    </lineage>
</organism>
<dbReference type="InterPro" id="IPR008030">
    <property type="entry name" value="NmrA-like"/>
</dbReference>
<feature type="domain" description="NmrA-like" evidence="3">
    <location>
        <begin position="5"/>
        <end position="234"/>
    </location>
</feature>
<keyword evidence="1" id="KW-0521">NADP</keyword>
<evidence type="ECO:0000313" key="4">
    <source>
        <dbReference type="EMBL" id="QRC93960.1"/>
    </source>
</evidence>
<dbReference type="GO" id="GO:0016491">
    <property type="term" value="F:oxidoreductase activity"/>
    <property type="evidence" value="ECO:0007669"/>
    <property type="project" value="UniProtKB-KW"/>
</dbReference>
<sequence>MASYKNVILIGASSDIGTAILNTFINESSFNTTVLTREGSSSTFPAGVKVIRANYDSADALKDAFKGQDVAVSLVGGTGFGEQNKLIDAAIAAGVQRFVPSEFGSDTADARVRELVPILEGKFATANYLKSKESVISWTILANGPFFEWCFKVGYYGFNLADKTVTLYDDGTAIFSTTNLHTVGLGLVKALEKPEETKNQYVYISSFDTSQNELLALTEKITGSKWTVKHVAVKDHVEQGRAKLQKGDFSGIVELLQATSFSKDQLGRFDQAPAWNEKLGLPKDDLEKSLRGVFEG</sequence>
<dbReference type="PANTHER" id="PTHR47706:SF10">
    <property type="entry name" value="NMRA-LIKE DOMAIN-CONTAINING PROTEIN"/>
    <property type="match status" value="1"/>
</dbReference>
<dbReference type="Gene3D" id="3.90.25.10">
    <property type="entry name" value="UDP-galactose 4-epimerase, domain 1"/>
    <property type="match status" value="1"/>
</dbReference>
<dbReference type="AlphaFoldDB" id="A0A7U2HW05"/>
<dbReference type="KEGG" id="pno:SNOG_20176"/>
<dbReference type="InterPro" id="IPR045312">
    <property type="entry name" value="PCBER-like"/>
</dbReference>
<dbReference type="OrthoDB" id="9984533at2759"/>
<dbReference type="CDD" id="cd05259">
    <property type="entry name" value="PCBER_SDR_a"/>
    <property type="match status" value="1"/>
</dbReference>
<evidence type="ECO:0000313" key="5">
    <source>
        <dbReference type="Proteomes" id="UP000663193"/>
    </source>
</evidence>
<dbReference type="InterPro" id="IPR051609">
    <property type="entry name" value="NmrA/Isoflavone_reductase-like"/>
</dbReference>
<dbReference type="Proteomes" id="UP000663193">
    <property type="component" value="Chromosome 4"/>
</dbReference>
<protein>
    <recommendedName>
        <fullName evidence="3">NmrA-like domain-containing protein</fullName>
    </recommendedName>
</protein>
<dbReference type="Gene3D" id="3.40.50.720">
    <property type="entry name" value="NAD(P)-binding Rossmann-like Domain"/>
    <property type="match status" value="1"/>
</dbReference>